<organism evidence="1 2">
    <name type="scientific">Terriglobus roseus</name>
    <dbReference type="NCBI Taxonomy" id="392734"/>
    <lineage>
        <taxon>Bacteria</taxon>
        <taxon>Pseudomonadati</taxon>
        <taxon>Acidobacteriota</taxon>
        <taxon>Terriglobia</taxon>
        <taxon>Terriglobales</taxon>
        <taxon>Acidobacteriaceae</taxon>
        <taxon>Terriglobus</taxon>
    </lineage>
</organism>
<evidence type="ECO:0000313" key="2">
    <source>
        <dbReference type="Proteomes" id="UP000182427"/>
    </source>
</evidence>
<accession>A0A1G7NCJ1</accession>
<keyword evidence="2" id="KW-1185">Reference proteome</keyword>
<name>A0A1G7NCJ1_9BACT</name>
<evidence type="ECO:0000313" key="1">
    <source>
        <dbReference type="EMBL" id="SDF71651.1"/>
    </source>
</evidence>
<gene>
    <name evidence="1" type="ORF">SAMN05444167_3093</name>
</gene>
<reference evidence="1 2" key="1">
    <citation type="submission" date="2016-10" db="EMBL/GenBank/DDBJ databases">
        <authorList>
            <person name="de Groot N.N."/>
        </authorList>
    </citation>
    <scope>NUCLEOTIDE SEQUENCE [LARGE SCALE GENOMIC DNA]</scope>
    <source>
        <strain evidence="1 2">GAS232</strain>
    </source>
</reference>
<dbReference type="AlphaFoldDB" id="A0A1G7NCJ1"/>
<dbReference type="Proteomes" id="UP000182427">
    <property type="component" value="Chromosome I"/>
</dbReference>
<proteinExistence type="predicted"/>
<protein>
    <submittedName>
        <fullName evidence="1">Uncharacterized protein</fullName>
    </submittedName>
</protein>
<sequence length="63" mass="6957">MRNLTIVGFIYCLCKTNPAGIPFYLQPIPSALRGSFSSCRLYEVGLDEPIGPEVITPVDPETR</sequence>
<dbReference type="EMBL" id="LT629690">
    <property type="protein sequence ID" value="SDF71651.1"/>
    <property type="molecule type" value="Genomic_DNA"/>
</dbReference>